<keyword evidence="4" id="KW-0808">Transferase</keyword>
<dbReference type="NCBIfam" id="TIGR03570">
    <property type="entry name" value="NeuD_NnaD"/>
    <property type="match status" value="1"/>
</dbReference>
<dbReference type="PANTHER" id="PTHR43300:SF7">
    <property type="entry name" value="UDP-N-ACETYLBACILLOSAMINE N-ACETYLTRANSFERASE"/>
    <property type="match status" value="1"/>
</dbReference>
<feature type="binding site" evidence="2">
    <location>
        <position position="73"/>
    </location>
    <ligand>
        <name>substrate</name>
    </ligand>
</feature>
<dbReference type="InterPro" id="IPR020019">
    <property type="entry name" value="AcTrfase_PglD-like"/>
</dbReference>
<dbReference type="GO" id="GO:0016746">
    <property type="term" value="F:acyltransferase activity"/>
    <property type="evidence" value="ECO:0007669"/>
    <property type="project" value="UniProtKB-KW"/>
</dbReference>
<keyword evidence="5" id="KW-1185">Reference proteome</keyword>
<protein>
    <submittedName>
        <fullName evidence="4">Putative acetyltransferase EpsM</fullName>
        <ecNumber evidence="4">2.3.1.-</ecNumber>
    </submittedName>
</protein>
<gene>
    <name evidence="4" type="primary">epsM</name>
    <name evidence="4" type="ORF">CLVI_14860</name>
</gene>
<dbReference type="CDD" id="cd03360">
    <property type="entry name" value="LbH_AT_putative"/>
    <property type="match status" value="1"/>
</dbReference>
<evidence type="ECO:0000256" key="2">
    <source>
        <dbReference type="PIRSR" id="PIRSR620019-2"/>
    </source>
</evidence>
<dbReference type="SUPFAM" id="SSF51161">
    <property type="entry name" value="Trimeric LpxA-like enzymes"/>
    <property type="match status" value="1"/>
</dbReference>
<dbReference type="OrthoDB" id="9801456at2"/>
<reference evidence="4 5" key="1">
    <citation type="submission" date="2018-03" db="EMBL/GenBank/DDBJ databases">
        <title>Genome sequence of Clostridium vincentii DSM 10228.</title>
        <authorList>
            <person name="Poehlein A."/>
            <person name="Daniel R."/>
        </authorList>
    </citation>
    <scope>NUCLEOTIDE SEQUENCE [LARGE SCALE GENOMIC DNA]</scope>
    <source>
        <strain evidence="4 5">DSM 10228</strain>
    </source>
</reference>
<proteinExistence type="predicted"/>
<evidence type="ECO:0000256" key="1">
    <source>
        <dbReference type="PIRSR" id="PIRSR620019-1"/>
    </source>
</evidence>
<dbReference type="InterPro" id="IPR011004">
    <property type="entry name" value="Trimer_LpxA-like_sf"/>
</dbReference>
<dbReference type="EMBL" id="PVXQ01000012">
    <property type="protein sequence ID" value="PRR82849.1"/>
    <property type="molecule type" value="Genomic_DNA"/>
</dbReference>
<comment type="caution">
    <text evidence="4">The sequence shown here is derived from an EMBL/GenBank/DDBJ whole genome shotgun (WGS) entry which is preliminary data.</text>
</comment>
<name>A0A2T0BG49_9CLOT</name>
<dbReference type="Gene3D" id="2.160.10.10">
    <property type="entry name" value="Hexapeptide repeat proteins"/>
    <property type="match status" value="1"/>
</dbReference>
<evidence type="ECO:0000313" key="4">
    <source>
        <dbReference type="EMBL" id="PRR82849.1"/>
    </source>
</evidence>
<dbReference type="RefSeq" id="WP_106059477.1">
    <property type="nucleotide sequence ID" value="NZ_PVXQ01000012.1"/>
</dbReference>
<keyword evidence="4" id="KW-0012">Acyltransferase</keyword>
<dbReference type="Proteomes" id="UP000239471">
    <property type="component" value="Unassembled WGS sequence"/>
</dbReference>
<evidence type="ECO:0000259" key="3">
    <source>
        <dbReference type="Pfam" id="PF17836"/>
    </source>
</evidence>
<accession>A0A2T0BG49</accession>
<dbReference type="InterPro" id="IPR050179">
    <property type="entry name" value="Trans_hexapeptide_repeat"/>
</dbReference>
<feature type="site" description="Increases basicity of active site His" evidence="1">
    <location>
        <position position="141"/>
    </location>
</feature>
<feature type="active site" description="Proton acceptor" evidence="1">
    <location>
        <position position="140"/>
    </location>
</feature>
<feature type="domain" description="PglD N-terminal" evidence="3">
    <location>
        <begin position="4"/>
        <end position="85"/>
    </location>
</feature>
<organism evidence="4 5">
    <name type="scientific">Clostridium vincentii</name>
    <dbReference type="NCBI Taxonomy" id="52704"/>
    <lineage>
        <taxon>Bacteria</taxon>
        <taxon>Bacillati</taxon>
        <taxon>Bacillota</taxon>
        <taxon>Clostridia</taxon>
        <taxon>Eubacteriales</taxon>
        <taxon>Clostridiaceae</taxon>
        <taxon>Clostridium</taxon>
    </lineage>
</organism>
<dbReference type="EC" id="2.3.1.-" evidence="4"/>
<dbReference type="Gene3D" id="3.40.50.20">
    <property type="match status" value="1"/>
</dbReference>
<dbReference type="PANTHER" id="PTHR43300">
    <property type="entry name" value="ACETYLTRANSFERASE"/>
    <property type="match status" value="1"/>
</dbReference>
<dbReference type="Pfam" id="PF17836">
    <property type="entry name" value="PglD_N"/>
    <property type="match status" value="1"/>
</dbReference>
<evidence type="ECO:0000313" key="5">
    <source>
        <dbReference type="Proteomes" id="UP000239471"/>
    </source>
</evidence>
<dbReference type="InterPro" id="IPR041561">
    <property type="entry name" value="PglD_N"/>
</dbReference>
<dbReference type="AlphaFoldDB" id="A0A2T0BG49"/>
<sequence length="213" mass="23431">MKTILIIGAGGFAREVKWLIDEINKSSSQWEFMGYFDEKWNVEEKKLLGYKVYTNIIELLDYKQKIYVVCAIGDSILRKKVIEELQVYGFKFATIIHPNVLKSDYVTFEEGCIICANNIFTTNIKVGKHVIFNLSCTTGHDVNINDYVTVFPSVSISGGVNIGAASSIGTKSAIIQGKNIGHNVTIGAGAVVITDIPDNCTAVGMPAKPIKFK</sequence>